<keyword evidence="3" id="KW-0472">Membrane</keyword>
<feature type="signal peptide" evidence="4">
    <location>
        <begin position="1"/>
        <end position="18"/>
    </location>
</feature>
<keyword evidence="7" id="KW-1185">Reference proteome</keyword>
<dbReference type="InterPro" id="IPR050272">
    <property type="entry name" value="Isochorismatase-like_hydrls"/>
</dbReference>
<dbReference type="EMBL" id="CP089281">
    <property type="protein sequence ID" value="USP82235.1"/>
    <property type="molecule type" value="Genomic_DNA"/>
</dbReference>
<dbReference type="OrthoDB" id="3687593at2759"/>
<feature type="chain" id="PRO_5040266215" description="Isochorismatase-like domain-containing protein" evidence="4">
    <location>
        <begin position="19"/>
        <end position="553"/>
    </location>
</feature>
<dbReference type="AlphaFoldDB" id="A0A9Q8ZIB4"/>
<reference evidence="6" key="1">
    <citation type="submission" date="2021-12" db="EMBL/GenBank/DDBJ databases">
        <title>Curvularia clavata genome.</title>
        <authorList>
            <person name="Cao Y."/>
        </authorList>
    </citation>
    <scope>NUCLEOTIDE SEQUENCE</scope>
    <source>
        <strain evidence="6">Yc1106</strain>
    </source>
</reference>
<evidence type="ECO:0000256" key="4">
    <source>
        <dbReference type="SAM" id="SignalP"/>
    </source>
</evidence>
<evidence type="ECO:0000313" key="6">
    <source>
        <dbReference type="EMBL" id="USP82235.1"/>
    </source>
</evidence>
<dbReference type="SUPFAM" id="SSF52499">
    <property type="entry name" value="Isochorismatase-like hydrolases"/>
    <property type="match status" value="1"/>
</dbReference>
<organism evidence="6 7">
    <name type="scientific">Curvularia clavata</name>
    <dbReference type="NCBI Taxonomy" id="95742"/>
    <lineage>
        <taxon>Eukaryota</taxon>
        <taxon>Fungi</taxon>
        <taxon>Dikarya</taxon>
        <taxon>Ascomycota</taxon>
        <taxon>Pezizomycotina</taxon>
        <taxon>Dothideomycetes</taxon>
        <taxon>Pleosporomycetidae</taxon>
        <taxon>Pleosporales</taxon>
        <taxon>Pleosporineae</taxon>
        <taxon>Pleosporaceae</taxon>
        <taxon>Curvularia</taxon>
    </lineage>
</organism>
<comment type="similarity">
    <text evidence="1">Belongs to the isochorismatase family.</text>
</comment>
<sequence>MLRLTLLILLFWAILAAAAGETGSDRIGSGQCPDNVETVMVYSPFKPYWKFSKFGHDRQKCWVASDCLFEAAGESRKQQFAATALVMGLIPLTLKDVAWPERRIVHVTKPLPWICDILVLALGLVPLPADRGAPLSTRQNSEASNGLAKYAWKMRRLTIRLVVAALTVCLMTCYAALVFNEIYSKRSALGCVVPFFITAWYIVALVPASIHKIFAGRRKTRFERLEQEPDTSVTEQLRANPFVGPQSQDSLPEIANKALAIRRCEGGCRGTAVSAVQGADEDWPVQMAWGIYYIAGTLIFTSIMATYDHYTSIEFLDSVMSNTQSPFYVPVDLSATALIISDVQTQILGRFPKHIQAEYLSTLLRLVNFFRIQIAHHRANILTNNSNSNANVPLIVHHTLPFNINRNAFVSPYNKLAKWVKSLENAGYFERCSSDPHHPDYAIPSELVPSDGWGGSQDEIVLGKLQPNCFGSSDLLKYLGARGIRHVVLVGLTTMGSVLGIATRAGADLDFHIICPREAIMDDDAEVDEFLMSKVLPKFVDVVELADILSLEA</sequence>
<keyword evidence="3" id="KW-0812">Transmembrane</keyword>
<feature type="transmembrane region" description="Helical" evidence="3">
    <location>
        <begin position="192"/>
        <end position="214"/>
    </location>
</feature>
<keyword evidence="4" id="KW-0732">Signal</keyword>
<name>A0A9Q8ZIB4_CURCL</name>
<feature type="domain" description="Isochorismatase-like" evidence="5">
    <location>
        <begin position="440"/>
        <end position="546"/>
    </location>
</feature>
<dbReference type="Gene3D" id="3.40.50.850">
    <property type="entry name" value="Isochorismatase-like"/>
    <property type="match status" value="1"/>
</dbReference>
<feature type="transmembrane region" description="Helical" evidence="3">
    <location>
        <begin position="157"/>
        <end position="180"/>
    </location>
</feature>
<evidence type="ECO:0000256" key="2">
    <source>
        <dbReference type="ARBA" id="ARBA00022801"/>
    </source>
</evidence>
<gene>
    <name evidence="6" type="ORF">yc1106_09509</name>
</gene>
<dbReference type="InterPro" id="IPR000868">
    <property type="entry name" value="Isochorismatase-like_dom"/>
</dbReference>
<dbReference type="InterPro" id="IPR036380">
    <property type="entry name" value="Isochorismatase-like_sf"/>
</dbReference>
<dbReference type="VEuPathDB" id="FungiDB:yc1106_09509"/>
<evidence type="ECO:0000256" key="3">
    <source>
        <dbReference type="SAM" id="Phobius"/>
    </source>
</evidence>
<accession>A0A9Q8ZIB4</accession>
<keyword evidence="3" id="KW-1133">Transmembrane helix</keyword>
<evidence type="ECO:0000313" key="7">
    <source>
        <dbReference type="Proteomes" id="UP001056012"/>
    </source>
</evidence>
<protein>
    <recommendedName>
        <fullName evidence="5">Isochorismatase-like domain-containing protein</fullName>
    </recommendedName>
</protein>
<dbReference type="Pfam" id="PF00857">
    <property type="entry name" value="Isochorismatase"/>
    <property type="match status" value="1"/>
</dbReference>
<dbReference type="GO" id="GO:0016787">
    <property type="term" value="F:hydrolase activity"/>
    <property type="evidence" value="ECO:0007669"/>
    <property type="project" value="UniProtKB-KW"/>
</dbReference>
<keyword evidence="2" id="KW-0378">Hydrolase</keyword>
<evidence type="ECO:0000259" key="5">
    <source>
        <dbReference type="Pfam" id="PF00857"/>
    </source>
</evidence>
<evidence type="ECO:0000256" key="1">
    <source>
        <dbReference type="ARBA" id="ARBA00006336"/>
    </source>
</evidence>
<dbReference type="Proteomes" id="UP001056012">
    <property type="component" value="Chromosome 8"/>
</dbReference>
<dbReference type="PANTHER" id="PTHR43540">
    <property type="entry name" value="PEROXYUREIDOACRYLATE/UREIDOACRYLATE AMIDOHYDROLASE-RELATED"/>
    <property type="match status" value="1"/>
</dbReference>
<proteinExistence type="inferred from homology"/>